<feature type="compositionally biased region" description="Low complexity" evidence="1">
    <location>
        <begin position="10"/>
        <end position="21"/>
    </location>
</feature>
<feature type="domain" description="Heterokaryon incompatibility" evidence="2">
    <location>
        <begin position="72"/>
        <end position="155"/>
    </location>
</feature>
<dbReference type="Proteomes" id="UP001174936">
    <property type="component" value="Unassembled WGS sequence"/>
</dbReference>
<dbReference type="PANTHER" id="PTHR10622">
    <property type="entry name" value="HET DOMAIN-CONTAINING PROTEIN"/>
    <property type="match status" value="1"/>
</dbReference>
<comment type="caution">
    <text evidence="4">The sequence shown here is derived from an EMBL/GenBank/DDBJ whole genome shotgun (WGS) entry which is preliminary data.</text>
</comment>
<dbReference type="InterPro" id="IPR058525">
    <property type="entry name" value="DUF8212"/>
</dbReference>
<keyword evidence="5" id="KW-1185">Reference proteome</keyword>
<dbReference type="PANTHER" id="PTHR10622:SF12">
    <property type="entry name" value="HET DOMAIN-CONTAINING PROTEIN"/>
    <property type="match status" value="1"/>
</dbReference>
<dbReference type="EMBL" id="JAULSV010000003">
    <property type="protein sequence ID" value="KAK0648094.1"/>
    <property type="molecule type" value="Genomic_DNA"/>
</dbReference>
<accession>A0AA40CT34</accession>
<evidence type="ECO:0000259" key="3">
    <source>
        <dbReference type="Pfam" id="PF26640"/>
    </source>
</evidence>
<dbReference type="Pfam" id="PF06985">
    <property type="entry name" value="HET"/>
    <property type="match status" value="1"/>
</dbReference>
<evidence type="ECO:0000313" key="4">
    <source>
        <dbReference type="EMBL" id="KAK0648094.1"/>
    </source>
</evidence>
<evidence type="ECO:0000313" key="5">
    <source>
        <dbReference type="Proteomes" id="UP001174936"/>
    </source>
</evidence>
<feature type="region of interest" description="Disordered" evidence="1">
    <location>
        <begin position="1"/>
        <end position="21"/>
    </location>
</feature>
<reference evidence="4" key="1">
    <citation type="submission" date="2023-06" db="EMBL/GenBank/DDBJ databases">
        <title>Genome-scale phylogeny and comparative genomics of the fungal order Sordariales.</title>
        <authorList>
            <consortium name="Lawrence Berkeley National Laboratory"/>
            <person name="Hensen N."/>
            <person name="Bonometti L."/>
            <person name="Westerberg I."/>
            <person name="Brannstrom I.O."/>
            <person name="Guillou S."/>
            <person name="Cros-Aarteil S."/>
            <person name="Calhoun S."/>
            <person name="Haridas S."/>
            <person name="Kuo A."/>
            <person name="Mondo S."/>
            <person name="Pangilinan J."/>
            <person name="Riley R."/>
            <person name="Labutti K."/>
            <person name="Andreopoulos B."/>
            <person name="Lipzen A."/>
            <person name="Chen C."/>
            <person name="Yanf M."/>
            <person name="Daum C."/>
            <person name="Ng V."/>
            <person name="Clum A."/>
            <person name="Steindorff A."/>
            <person name="Ohm R."/>
            <person name="Martin F."/>
            <person name="Silar P."/>
            <person name="Natvig D."/>
            <person name="Lalanne C."/>
            <person name="Gautier V."/>
            <person name="Ament-Velasquez S.L."/>
            <person name="Kruys A."/>
            <person name="Hutchinson M.I."/>
            <person name="Powell A.J."/>
            <person name="Barry K."/>
            <person name="Miller A.N."/>
            <person name="Grigoriev I.V."/>
            <person name="Debuchy R."/>
            <person name="Gladieux P."/>
            <person name="Thoren M.H."/>
            <person name="Johannesson H."/>
        </authorList>
    </citation>
    <scope>NUCLEOTIDE SEQUENCE</scope>
    <source>
        <strain evidence="4">SMH2532-1</strain>
    </source>
</reference>
<evidence type="ECO:0000256" key="1">
    <source>
        <dbReference type="SAM" id="MobiDB-lite"/>
    </source>
</evidence>
<protein>
    <submittedName>
        <fullName evidence="4">Heterokaryon incompatibility protein-domain-containing protein</fullName>
    </submittedName>
</protein>
<proteinExistence type="predicted"/>
<dbReference type="Pfam" id="PF26640">
    <property type="entry name" value="DUF8212"/>
    <property type="match status" value="1"/>
</dbReference>
<gene>
    <name evidence="4" type="ORF">B0T16DRAFT_455598</name>
</gene>
<evidence type="ECO:0000259" key="2">
    <source>
        <dbReference type="Pfam" id="PF06985"/>
    </source>
</evidence>
<dbReference type="AlphaFoldDB" id="A0AA40CT34"/>
<organism evidence="4 5">
    <name type="scientific">Cercophora newfieldiana</name>
    <dbReference type="NCBI Taxonomy" id="92897"/>
    <lineage>
        <taxon>Eukaryota</taxon>
        <taxon>Fungi</taxon>
        <taxon>Dikarya</taxon>
        <taxon>Ascomycota</taxon>
        <taxon>Pezizomycotina</taxon>
        <taxon>Sordariomycetes</taxon>
        <taxon>Sordariomycetidae</taxon>
        <taxon>Sordariales</taxon>
        <taxon>Lasiosphaeriaceae</taxon>
        <taxon>Cercophora</taxon>
    </lineage>
</organism>
<feature type="domain" description="DUF8212" evidence="3">
    <location>
        <begin position="281"/>
        <end position="318"/>
    </location>
</feature>
<dbReference type="InterPro" id="IPR010730">
    <property type="entry name" value="HET"/>
</dbReference>
<name>A0AA40CT34_9PEZI</name>
<sequence length="668" mass="76299">MDTDTDTDMDTTGMDITDAGAMAGMDTDTMDITDTGRMEGILPSGRTVAGTTGIRAATLELQAFLGQDIPPYAILSHTWGDDEVSLQEFQQGRGKNTQGFQKVVETCRLARDLGLDFAWIDTCCIDKSSSAELSEAINSMFRWYQEAQACFVYLSDFPLSWSQYDPVDGWDRAQIRHALPGCRWFTRGWTLQELIASRAINFHNSVWEFLGTKLDFLDLLVEVTGVRSSVLEDFEELDLIPAAEKMAWASQRSTTRVEDAAYCLLGLFGVNMPLLYGEGTKAFRRLQEEVLKKTNDLSLLAWTPTDPGEEMRGAWARSPKEFSWLAKDRIELTITSQYSMEVEITSKGIRLLTQLRNLEQKIEGESRDPGPSSGRPCDVLALGCYIRTWKSKHTVSRGGPLRREVIGIGLRKFGPSWYIRDLDMSTTGQVIRWFDNPFAVTDSASLHPSRTMWLQTEDKHVPFWISRKESSLGTLQLRKPRFYRELNACKFGDGNCTMSDFAEPCQLPDIHFRSHPCIREFNPLHGDVWDHTTRTFFTGWAMPREWDALQLAVELESNDRWVRRYKLLVICGHLFHNPWILLLEPGDSLEKKVLDSKRNRLRPEQDIYMLGQLKDTYNDSLIQGGFAELRTETLDGRWEIQTKREHEIVPDISPTRQVASISFKFTEL</sequence>